<evidence type="ECO:0000313" key="3">
    <source>
        <dbReference type="Proteomes" id="UP000009320"/>
    </source>
</evidence>
<protein>
    <submittedName>
        <fullName evidence="2">Predicted multitransmembrane protein</fullName>
    </submittedName>
</protein>
<dbReference type="Pfam" id="PF07907">
    <property type="entry name" value="YibE_F"/>
    <property type="match status" value="1"/>
</dbReference>
<feature type="transmembrane region" description="Helical" evidence="1">
    <location>
        <begin position="79"/>
        <end position="101"/>
    </location>
</feature>
<keyword evidence="1" id="KW-0472">Membrane</keyword>
<keyword evidence="1" id="KW-0812">Transmembrane</keyword>
<dbReference type="PANTHER" id="PTHR41771">
    <property type="entry name" value="MEMBRANE PROTEIN-RELATED"/>
    <property type="match status" value="1"/>
</dbReference>
<name>I7L5K1_9LACO</name>
<sequence length="258" mass="28070">MNTLTALLLLLFVLMLLVGGKTGLKSYLSVVINACLVILVALLISWGVNIIGVALVFIPLKLLTIIYLGTHDYTVARNSFLTALIVSAIVICLIVLIQFFAQTGGFGDQAGEELVGLSLVAGISFPQIAIVVAIFSTLGAIAEASVAMTAGLLELKHHDPLITKKQLEESALQMGSDILGTAMNTILFGFFGSFLPLFIWYMRLHYSLFEVLNDKLFVGECLIIMYSFIGVLLTIPLTTVFLTRSLTHESKNIKNKKE</sequence>
<dbReference type="PATRIC" id="fig|1423758.3.peg.477"/>
<dbReference type="STRING" id="1423758.FC41_GL000471"/>
<dbReference type="AlphaFoldDB" id="I7L5K1"/>
<dbReference type="OrthoDB" id="2414035at2"/>
<reference evidence="2 3" key="1">
    <citation type="submission" date="2012-06" db="EMBL/GenBank/DDBJ databases">
        <title>Draft Genome Sequence of Lactobacillus hominis Strain CRBIP 24.179T, isolated from human intestine.</title>
        <authorList>
            <person name="Cousin S."/>
            <person name="Ma L."/>
            <person name="Bizet C."/>
            <person name="Loux V."/>
            <person name="Bouchier C."/>
            <person name="Clermont D."/>
            <person name="Creno S."/>
        </authorList>
    </citation>
    <scope>NUCLEOTIDE SEQUENCE [LARGE SCALE GENOMIC DNA]</scope>
    <source>
        <strain evidence="3">CRBIP 24.179T</strain>
    </source>
</reference>
<dbReference type="PANTHER" id="PTHR41771:SF1">
    <property type="entry name" value="MEMBRANE PROTEIN"/>
    <property type="match status" value="1"/>
</dbReference>
<feature type="transmembrane region" description="Helical" evidence="1">
    <location>
        <begin position="222"/>
        <end position="242"/>
    </location>
</feature>
<accession>I7L5K1</accession>
<dbReference type="eggNOG" id="COG5438">
    <property type="taxonomic scope" value="Bacteria"/>
</dbReference>
<dbReference type="InterPro" id="IPR014564">
    <property type="entry name" value="UCP031503_TM"/>
</dbReference>
<proteinExistence type="predicted"/>
<feature type="transmembrane region" description="Helical" evidence="1">
    <location>
        <begin position="128"/>
        <end position="153"/>
    </location>
</feature>
<dbReference type="GeneID" id="82846688"/>
<dbReference type="Proteomes" id="UP000009320">
    <property type="component" value="Unassembled WGS sequence"/>
</dbReference>
<evidence type="ECO:0000256" key="1">
    <source>
        <dbReference type="SAM" id="Phobius"/>
    </source>
</evidence>
<keyword evidence="3" id="KW-1185">Reference proteome</keyword>
<feature type="transmembrane region" description="Helical" evidence="1">
    <location>
        <begin position="174"/>
        <end position="202"/>
    </location>
</feature>
<gene>
    <name evidence="2" type="ORF">BN55_07610</name>
</gene>
<dbReference type="EMBL" id="CAKE01000002">
    <property type="protein sequence ID" value="CCI81417.1"/>
    <property type="molecule type" value="Genomic_DNA"/>
</dbReference>
<keyword evidence="1" id="KW-1133">Transmembrane helix</keyword>
<dbReference type="PIRSF" id="PIRSF031503">
    <property type="entry name" value="UCP031503_mp"/>
    <property type="match status" value="1"/>
</dbReference>
<feature type="transmembrane region" description="Helical" evidence="1">
    <location>
        <begin position="30"/>
        <end position="58"/>
    </location>
</feature>
<dbReference type="InterPro" id="IPR012507">
    <property type="entry name" value="YibE_F"/>
</dbReference>
<evidence type="ECO:0000313" key="2">
    <source>
        <dbReference type="EMBL" id="CCI81417.1"/>
    </source>
</evidence>
<organism evidence="2 3">
    <name type="scientific">Lactobacillus hominis DSM 23910 = CRBIP 24.179</name>
    <dbReference type="NCBI Taxonomy" id="1423758"/>
    <lineage>
        <taxon>Bacteria</taxon>
        <taxon>Bacillati</taxon>
        <taxon>Bacillota</taxon>
        <taxon>Bacilli</taxon>
        <taxon>Lactobacillales</taxon>
        <taxon>Lactobacillaceae</taxon>
        <taxon>Lactobacillus</taxon>
    </lineage>
</organism>
<dbReference type="RefSeq" id="WP_008470164.1">
    <property type="nucleotide sequence ID" value="NZ_AYZP01000010.1"/>
</dbReference>
<comment type="caution">
    <text evidence="2">The sequence shown here is derived from an EMBL/GenBank/DDBJ whole genome shotgun (WGS) entry which is preliminary data.</text>
</comment>